<dbReference type="EMBL" id="JAZDQU010000001">
    <property type="protein sequence ID" value="MEE1884204.1"/>
    <property type="molecule type" value="Genomic_DNA"/>
</dbReference>
<proteinExistence type="predicted"/>
<feature type="transmembrane region" description="Helical" evidence="1">
    <location>
        <begin position="7"/>
        <end position="25"/>
    </location>
</feature>
<accession>A0ABU7GYV3</accession>
<evidence type="ECO:0000256" key="1">
    <source>
        <dbReference type="SAM" id="Phobius"/>
    </source>
</evidence>
<feature type="transmembrane region" description="Helical" evidence="1">
    <location>
        <begin position="45"/>
        <end position="74"/>
    </location>
</feature>
<dbReference type="Proteomes" id="UP001337681">
    <property type="component" value="Unassembled WGS sequence"/>
</dbReference>
<name>A0ABU7GYV3_9SPHI</name>
<keyword evidence="3" id="KW-1185">Reference proteome</keyword>
<reference evidence="2 3" key="1">
    <citation type="submission" date="2024-01" db="EMBL/GenBank/DDBJ databases">
        <title>Pedobacter sp. nov., isolated from oil-contaminated soil.</title>
        <authorList>
            <person name="Le N.T.T."/>
        </authorList>
    </citation>
    <scope>NUCLEOTIDE SEQUENCE [LARGE SCALE GENOMIC DNA]</scope>
    <source>
        <strain evidence="2 3">VNH31</strain>
    </source>
</reference>
<keyword evidence="1" id="KW-0472">Membrane</keyword>
<evidence type="ECO:0000313" key="2">
    <source>
        <dbReference type="EMBL" id="MEE1884204.1"/>
    </source>
</evidence>
<organism evidence="2 3">
    <name type="scientific">Pedobacter flavus</name>
    <dbReference type="NCBI Taxonomy" id="3113906"/>
    <lineage>
        <taxon>Bacteria</taxon>
        <taxon>Pseudomonadati</taxon>
        <taxon>Bacteroidota</taxon>
        <taxon>Sphingobacteriia</taxon>
        <taxon>Sphingobacteriales</taxon>
        <taxon>Sphingobacteriaceae</taxon>
        <taxon>Pedobacter</taxon>
    </lineage>
</organism>
<dbReference type="RefSeq" id="WP_330145122.1">
    <property type="nucleotide sequence ID" value="NZ_JAZDQU010000001.1"/>
</dbReference>
<gene>
    <name evidence="2" type="ORF">VRU49_02115</name>
</gene>
<keyword evidence="1" id="KW-0812">Transmembrane</keyword>
<sequence length="85" mass="9421">MQKLTRWLWAIAIAMLSTMLVLYAYDMEQGTPIELSSTQAGRQEMLMWVADVLGFKGSIVVAVLASGLSLYFAVAKPVKKNNILQ</sequence>
<protein>
    <submittedName>
        <fullName evidence="2">Uncharacterized protein</fullName>
    </submittedName>
</protein>
<keyword evidence="1" id="KW-1133">Transmembrane helix</keyword>
<comment type="caution">
    <text evidence="2">The sequence shown here is derived from an EMBL/GenBank/DDBJ whole genome shotgun (WGS) entry which is preliminary data.</text>
</comment>
<evidence type="ECO:0000313" key="3">
    <source>
        <dbReference type="Proteomes" id="UP001337681"/>
    </source>
</evidence>